<dbReference type="EMBL" id="CAJVPY010031469">
    <property type="protein sequence ID" value="CAG8796619.1"/>
    <property type="molecule type" value="Genomic_DNA"/>
</dbReference>
<accession>A0A9N9P9X1</accession>
<dbReference type="AlphaFoldDB" id="A0A9N9P9X1"/>
<name>A0A9N9P9X1_9GLOM</name>
<reference evidence="1" key="1">
    <citation type="submission" date="2021-06" db="EMBL/GenBank/DDBJ databases">
        <authorList>
            <person name="Kallberg Y."/>
            <person name="Tangrot J."/>
            <person name="Rosling A."/>
        </authorList>
    </citation>
    <scope>NUCLEOTIDE SEQUENCE</scope>
    <source>
        <strain evidence="1">MA453B</strain>
    </source>
</reference>
<keyword evidence="2" id="KW-1185">Reference proteome</keyword>
<dbReference type="Proteomes" id="UP000789405">
    <property type="component" value="Unassembled WGS sequence"/>
</dbReference>
<evidence type="ECO:0000313" key="1">
    <source>
        <dbReference type="EMBL" id="CAG8796619.1"/>
    </source>
</evidence>
<gene>
    <name evidence="1" type="ORF">DERYTH_LOCUS22521</name>
</gene>
<evidence type="ECO:0000313" key="2">
    <source>
        <dbReference type="Proteomes" id="UP000789405"/>
    </source>
</evidence>
<organism evidence="1 2">
    <name type="scientific">Dentiscutata erythropus</name>
    <dbReference type="NCBI Taxonomy" id="1348616"/>
    <lineage>
        <taxon>Eukaryota</taxon>
        <taxon>Fungi</taxon>
        <taxon>Fungi incertae sedis</taxon>
        <taxon>Mucoromycota</taxon>
        <taxon>Glomeromycotina</taxon>
        <taxon>Glomeromycetes</taxon>
        <taxon>Diversisporales</taxon>
        <taxon>Gigasporaceae</taxon>
        <taxon>Dentiscutata</taxon>
    </lineage>
</organism>
<proteinExistence type="predicted"/>
<protein>
    <submittedName>
        <fullName evidence="1">1185_t:CDS:1</fullName>
    </submittedName>
</protein>
<feature type="non-terminal residue" evidence="1">
    <location>
        <position position="48"/>
    </location>
</feature>
<sequence length="48" mass="5458">GDAKHLKASWFKELNNDPYTEASSSFIPLNILKNTYTPVADIKKYLSK</sequence>
<comment type="caution">
    <text evidence="1">The sequence shown here is derived from an EMBL/GenBank/DDBJ whole genome shotgun (WGS) entry which is preliminary data.</text>
</comment>